<reference evidence="1 2" key="1">
    <citation type="journal article" date="1979" name="Int. J. Syst. Evol. Microbiol.">
        <title>Bacillus globisporus subsp. marinus subsp. nov.</title>
        <authorList>
            <person name="Liu H."/>
        </authorList>
    </citation>
    <scope>NUCLEOTIDE SEQUENCE [LARGE SCALE GENOMIC DNA]</scope>
    <source>
        <strain evidence="1 2">DSM 1297</strain>
    </source>
</reference>
<feature type="non-terminal residue" evidence="1">
    <location>
        <position position="1"/>
    </location>
</feature>
<dbReference type="EMBL" id="JBFMIA010000143">
    <property type="protein sequence ID" value="MEW9503494.1"/>
    <property type="molecule type" value="Genomic_DNA"/>
</dbReference>
<name>A0ABV3Q9E0_9BACL</name>
<evidence type="ECO:0000313" key="1">
    <source>
        <dbReference type="EMBL" id="MEW9503494.1"/>
    </source>
</evidence>
<accession>A0ABV3Q9E0</accession>
<organism evidence="1 2">
    <name type="scientific">Jeotgalibacillus marinus</name>
    <dbReference type="NCBI Taxonomy" id="86667"/>
    <lineage>
        <taxon>Bacteria</taxon>
        <taxon>Bacillati</taxon>
        <taxon>Bacillota</taxon>
        <taxon>Bacilli</taxon>
        <taxon>Bacillales</taxon>
        <taxon>Caryophanaceae</taxon>
        <taxon>Jeotgalibacillus</taxon>
    </lineage>
</organism>
<keyword evidence="2" id="KW-1185">Reference proteome</keyword>
<sequence length="92" mass="9495">GLYSVAVAAPGFQRLVRSGLTLVLGQTLHADLSLSLGTDQQTITVTADEPILQAQTSNIQTSIAGSAVVALPLNSRNFIQLSTLAPGVELPP</sequence>
<protein>
    <submittedName>
        <fullName evidence="1">Uncharacterized protein</fullName>
    </submittedName>
</protein>
<proteinExistence type="predicted"/>
<gene>
    <name evidence="1" type="ORF">AB1471_17300</name>
</gene>
<feature type="non-terminal residue" evidence="1">
    <location>
        <position position="92"/>
    </location>
</feature>
<evidence type="ECO:0000313" key="2">
    <source>
        <dbReference type="Proteomes" id="UP001556040"/>
    </source>
</evidence>
<comment type="caution">
    <text evidence="1">The sequence shown here is derived from an EMBL/GenBank/DDBJ whole genome shotgun (WGS) entry which is preliminary data.</text>
</comment>
<dbReference type="RefSeq" id="WP_367780970.1">
    <property type="nucleotide sequence ID" value="NZ_JBFMIA010000143.1"/>
</dbReference>
<dbReference type="Proteomes" id="UP001556040">
    <property type="component" value="Unassembled WGS sequence"/>
</dbReference>